<gene>
    <name evidence="2" type="ORF">EHS13_30125</name>
</gene>
<evidence type="ECO:0000256" key="1">
    <source>
        <dbReference type="SAM" id="MobiDB-lite"/>
    </source>
</evidence>
<feature type="compositionally biased region" description="Basic and acidic residues" evidence="1">
    <location>
        <begin position="211"/>
        <end position="221"/>
    </location>
</feature>
<dbReference type="RefSeq" id="WP_155703940.1">
    <property type="nucleotide sequence ID" value="NZ_CP034235.1"/>
</dbReference>
<keyword evidence="3" id="KW-1185">Reference proteome</keyword>
<dbReference type="Proteomes" id="UP000426246">
    <property type="component" value="Chromosome"/>
</dbReference>
<evidence type="ECO:0000313" key="3">
    <source>
        <dbReference type="Proteomes" id="UP000426246"/>
    </source>
</evidence>
<accession>A0A6B8RTE6</accession>
<dbReference type="AlphaFoldDB" id="A0A6B8RTE6"/>
<dbReference type="KEGG" id="ppsc:EHS13_30125"/>
<name>A0A6B8RTE6_9BACL</name>
<protein>
    <submittedName>
        <fullName evidence="2">Uncharacterized protein</fullName>
    </submittedName>
</protein>
<evidence type="ECO:0000313" key="2">
    <source>
        <dbReference type="EMBL" id="QGQ98835.1"/>
    </source>
</evidence>
<dbReference type="OrthoDB" id="2624093at2"/>
<dbReference type="EMBL" id="CP034235">
    <property type="protein sequence ID" value="QGQ98835.1"/>
    <property type="molecule type" value="Genomic_DNA"/>
</dbReference>
<feature type="region of interest" description="Disordered" evidence="1">
    <location>
        <begin position="196"/>
        <end position="221"/>
    </location>
</feature>
<reference evidence="3" key="1">
    <citation type="submission" date="2018-11" db="EMBL/GenBank/DDBJ databases">
        <title>Complete genome sequence of Paenibacillus sp. ML311-T8.</title>
        <authorList>
            <person name="Nam Y.-D."/>
            <person name="Kang J."/>
            <person name="Chung W.-H."/>
            <person name="Park Y.S."/>
        </authorList>
    </citation>
    <scope>NUCLEOTIDE SEQUENCE [LARGE SCALE GENOMIC DNA]</scope>
    <source>
        <strain evidence="3">ML311-T8</strain>
    </source>
</reference>
<sequence>MIVVSKIRYLPITINTLVLYKDEHFYYLSRDVYDQALLLMNNYPILKNLSDIFEGSKMNDSTVSWFFEKAPHPINILAPYLFLVNGPVEQDIELCCGVLNAITNMLNVRSFINKPSEIRKSVSFSLLIKEEYKIEWNRFFLSALPYESQNDINDADQSESVYSQVDSSLSELDFTFNKKNEKQELLSLLEGGGLKKEDLKGVGLPKTSSQSERRTIKNLLE</sequence>
<proteinExistence type="predicted"/>
<organism evidence="2 3">
    <name type="scientific">Paenibacillus psychroresistens</name>
    <dbReference type="NCBI Taxonomy" id="1778678"/>
    <lineage>
        <taxon>Bacteria</taxon>
        <taxon>Bacillati</taxon>
        <taxon>Bacillota</taxon>
        <taxon>Bacilli</taxon>
        <taxon>Bacillales</taxon>
        <taxon>Paenibacillaceae</taxon>
        <taxon>Paenibacillus</taxon>
    </lineage>
</organism>